<evidence type="ECO:0000313" key="5">
    <source>
        <dbReference type="Proteomes" id="UP000186309"/>
    </source>
</evidence>
<evidence type="ECO:0000256" key="1">
    <source>
        <dbReference type="SAM" id="MobiDB-lite"/>
    </source>
</evidence>
<dbReference type="OrthoDB" id="291597at2"/>
<feature type="region of interest" description="Disordered" evidence="1">
    <location>
        <begin position="355"/>
        <end position="383"/>
    </location>
</feature>
<dbReference type="AlphaFoldDB" id="A0A1U7CSX9"/>
<proteinExistence type="predicted"/>
<dbReference type="STRING" id="1387353.BSF38_03515"/>
<dbReference type="RefSeq" id="WP_076347739.1">
    <property type="nucleotide sequence ID" value="NZ_CP019082.1"/>
</dbReference>
<organism evidence="4 5">
    <name type="scientific">Paludisphaera borealis</name>
    <dbReference type="NCBI Taxonomy" id="1387353"/>
    <lineage>
        <taxon>Bacteria</taxon>
        <taxon>Pseudomonadati</taxon>
        <taxon>Planctomycetota</taxon>
        <taxon>Planctomycetia</taxon>
        <taxon>Isosphaerales</taxon>
        <taxon>Isosphaeraceae</taxon>
        <taxon>Paludisphaera</taxon>
    </lineage>
</organism>
<sequence>MNVSTWANSPAWTAAGWTMLHFLWVGAALTALAAIGRRAMRRAHPDVRHAFALATLAALALAPAAIAWTIADGPRSAVAIPRESKALTAPPIAFAPALPAPKRGESIVVPSRDASLNSHVIIYMNLAARTLPGVWLLGAPWTFAYLAAGLLGAERLKQRSRVVGDPDLSALSARLAGSLGIGRRVAVGVCDRIAGPMLLGIARPLILLPASAVSGWSPEQVEMALLHELAHVRRWDNLVNLLQRVIESALFFHPAVWIVSGWVRREREHCCDRIVVDHTGRALDYAGALFVLADAPSPGAPFPHGAFMAQNHLVDRIRRILNPEEPAMQLSRSAVALAASTLAVPALLLVAYGQQPSSQPPETNAEAKPFVPDFRQPRQSSGERYVKKAAIKPDAGSWEPGPIPESIPVNVSGVARDEQGEPVAGASLTLYTITSEGLKMRPVATTVADASGRYEFRDARLSVWTSFNGHPFPKEQTPHAPCFILGQAPGMGIAWSKQPSIYAVKNPHPNDIQGRLPLGEPVSLDLTFAKAAVLQGKVVNERGEPVAGAKVQVGTAISLDAEGRETGVFQGYDWRLPPDGVGRTTTSADGGFRLEGLSERFCYYLNVNRPESPNTMLSLRAATIDGPDATHEEPPIGPDFAPRSHQARTNPLIIKFPNVRQIDVSVVGDDDGKPVAGADVRLGSPWWSTGFVAEGITDASGKARLGLPPGEYAVTGSSPPKNSRYLRTNRGPLVVEAGDAPLPLEIRQKPGAELIIEAVEAGTGKPIPGVFFWWTDDDQPDQKIEPGDDLVEVLERTSTNEKGELRGLLTPRPGRRHRFFFGGMGAPNRDWFSPAAPEKHGYEATPAQSEPVELVPGKPIRLRFELRKGKAS</sequence>
<protein>
    <submittedName>
        <fullName evidence="4">Regulatory protein BlaR1</fullName>
    </submittedName>
</protein>
<feature type="transmembrane region" description="Helical" evidence="2">
    <location>
        <begin position="12"/>
        <end position="35"/>
    </location>
</feature>
<keyword evidence="5" id="KW-1185">Reference proteome</keyword>
<reference evidence="5" key="1">
    <citation type="submission" date="2016-12" db="EMBL/GenBank/DDBJ databases">
        <title>Comparative genomics of four Isosphaeraceae planctomycetes: a common pool of plasmids and glycoside hydrolase genes.</title>
        <authorList>
            <person name="Ivanova A."/>
        </authorList>
    </citation>
    <scope>NUCLEOTIDE SEQUENCE [LARGE SCALE GENOMIC DNA]</scope>
    <source>
        <strain evidence="5">PX4</strain>
    </source>
</reference>
<dbReference type="KEGG" id="pbor:BSF38_03515"/>
<dbReference type="EMBL" id="CP019082">
    <property type="protein sequence ID" value="APW61983.1"/>
    <property type="molecule type" value="Genomic_DNA"/>
</dbReference>
<dbReference type="CDD" id="cd07341">
    <property type="entry name" value="M56_BlaR1_MecR1_like"/>
    <property type="match status" value="1"/>
</dbReference>
<keyword evidence="2" id="KW-0812">Transmembrane</keyword>
<dbReference type="SUPFAM" id="SSF49464">
    <property type="entry name" value="Carboxypeptidase regulatory domain-like"/>
    <property type="match status" value="1"/>
</dbReference>
<dbReference type="SUPFAM" id="SSF49478">
    <property type="entry name" value="Cna protein B-type domain"/>
    <property type="match status" value="1"/>
</dbReference>
<keyword evidence="2" id="KW-0472">Membrane</keyword>
<accession>A0A1U7CSX9</accession>
<evidence type="ECO:0000256" key="2">
    <source>
        <dbReference type="SAM" id="Phobius"/>
    </source>
</evidence>
<feature type="transmembrane region" description="Helical" evidence="2">
    <location>
        <begin position="47"/>
        <end position="71"/>
    </location>
</feature>
<dbReference type="InterPro" id="IPR008969">
    <property type="entry name" value="CarboxyPept-like_regulatory"/>
</dbReference>
<name>A0A1U7CSX9_9BACT</name>
<dbReference type="PANTHER" id="PTHR34978:SF3">
    <property type="entry name" value="SLR0241 PROTEIN"/>
    <property type="match status" value="1"/>
</dbReference>
<evidence type="ECO:0000313" key="4">
    <source>
        <dbReference type="EMBL" id="APW61983.1"/>
    </source>
</evidence>
<evidence type="ECO:0000259" key="3">
    <source>
        <dbReference type="Pfam" id="PF05569"/>
    </source>
</evidence>
<dbReference type="InterPro" id="IPR008756">
    <property type="entry name" value="Peptidase_M56"/>
</dbReference>
<feature type="domain" description="Peptidase M56" evidence="3">
    <location>
        <begin position="127"/>
        <end position="318"/>
    </location>
</feature>
<dbReference type="Pfam" id="PF05569">
    <property type="entry name" value="Peptidase_M56"/>
    <property type="match status" value="1"/>
</dbReference>
<dbReference type="InterPro" id="IPR052173">
    <property type="entry name" value="Beta-lactam_resp_regulator"/>
</dbReference>
<dbReference type="PANTHER" id="PTHR34978">
    <property type="entry name" value="POSSIBLE SENSOR-TRANSDUCER PROTEIN BLAR"/>
    <property type="match status" value="1"/>
</dbReference>
<keyword evidence="2" id="KW-1133">Transmembrane helix</keyword>
<dbReference type="Proteomes" id="UP000186309">
    <property type="component" value="Chromosome"/>
</dbReference>
<gene>
    <name evidence="4" type="primary">blaR1_6</name>
    <name evidence="4" type="ORF">BSF38_03515</name>
</gene>